<feature type="region of interest" description="Disordered" evidence="1">
    <location>
        <begin position="51"/>
        <end position="75"/>
    </location>
</feature>
<dbReference type="EMBL" id="BGZK01000455">
    <property type="protein sequence ID" value="GBP44570.1"/>
    <property type="molecule type" value="Genomic_DNA"/>
</dbReference>
<reference evidence="2 3" key="1">
    <citation type="journal article" date="2019" name="Commun. Biol.">
        <title>The bagworm genome reveals a unique fibroin gene that provides high tensile strength.</title>
        <authorList>
            <person name="Kono N."/>
            <person name="Nakamura H."/>
            <person name="Ohtoshi R."/>
            <person name="Tomita M."/>
            <person name="Numata K."/>
            <person name="Arakawa K."/>
        </authorList>
    </citation>
    <scope>NUCLEOTIDE SEQUENCE [LARGE SCALE GENOMIC DNA]</scope>
</reference>
<evidence type="ECO:0000313" key="2">
    <source>
        <dbReference type="EMBL" id="GBP44570.1"/>
    </source>
</evidence>
<sequence>MGIPYRSYIWEALEKKVLERRPKTSGRSHGRPPVRVRRHDIEYNALFWSTVGDPRGRGTSAVSQPAADASRAADN</sequence>
<evidence type="ECO:0000256" key="1">
    <source>
        <dbReference type="SAM" id="MobiDB-lite"/>
    </source>
</evidence>
<accession>A0A4C1W146</accession>
<gene>
    <name evidence="2" type="ORF">EVAR_75027_1</name>
</gene>
<name>A0A4C1W146_EUMVA</name>
<dbReference type="Proteomes" id="UP000299102">
    <property type="component" value="Unassembled WGS sequence"/>
</dbReference>
<keyword evidence="3" id="KW-1185">Reference proteome</keyword>
<dbReference type="AlphaFoldDB" id="A0A4C1W146"/>
<proteinExistence type="predicted"/>
<comment type="caution">
    <text evidence="2">The sequence shown here is derived from an EMBL/GenBank/DDBJ whole genome shotgun (WGS) entry which is preliminary data.</text>
</comment>
<evidence type="ECO:0000313" key="3">
    <source>
        <dbReference type="Proteomes" id="UP000299102"/>
    </source>
</evidence>
<organism evidence="2 3">
    <name type="scientific">Eumeta variegata</name>
    <name type="common">Bagworm moth</name>
    <name type="synonym">Eumeta japonica</name>
    <dbReference type="NCBI Taxonomy" id="151549"/>
    <lineage>
        <taxon>Eukaryota</taxon>
        <taxon>Metazoa</taxon>
        <taxon>Ecdysozoa</taxon>
        <taxon>Arthropoda</taxon>
        <taxon>Hexapoda</taxon>
        <taxon>Insecta</taxon>
        <taxon>Pterygota</taxon>
        <taxon>Neoptera</taxon>
        <taxon>Endopterygota</taxon>
        <taxon>Lepidoptera</taxon>
        <taxon>Glossata</taxon>
        <taxon>Ditrysia</taxon>
        <taxon>Tineoidea</taxon>
        <taxon>Psychidae</taxon>
        <taxon>Oiketicinae</taxon>
        <taxon>Eumeta</taxon>
    </lineage>
</organism>
<protein>
    <submittedName>
        <fullName evidence="2">Uncharacterized protein</fullName>
    </submittedName>
</protein>